<proteinExistence type="inferred from homology"/>
<feature type="compositionally biased region" description="Polar residues" evidence="3">
    <location>
        <begin position="494"/>
        <end position="503"/>
    </location>
</feature>
<feature type="compositionally biased region" description="Polar residues" evidence="3">
    <location>
        <begin position="208"/>
        <end position="217"/>
    </location>
</feature>
<comment type="caution">
    <text evidence="4">The sequence shown here is derived from an EMBL/GenBank/DDBJ whole genome shotgun (WGS) entry which is preliminary data.</text>
</comment>
<feature type="compositionally biased region" description="Polar residues" evidence="3">
    <location>
        <begin position="637"/>
        <end position="661"/>
    </location>
</feature>
<feature type="compositionally biased region" description="Basic and acidic residues" evidence="3">
    <location>
        <begin position="1198"/>
        <end position="1208"/>
    </location>
</feature>
<feature type="region of interest" description="Disordered" evidence="3">
    <location>
        <begin position="177"/>
        <end position="235"/>
    </location>
</feature>
<evidence type="ECO:0000256" key="1">
    <source>
        <dbReference type="ARBA" id="ARBA00006993"/>
    </source>
</evidence>
<gene>
    <name evidence="4" type="ORF">DVH24_011416</name>
</gene>
<protein>
    <recommendedName>
        <fullName evidence="2">Protein SCAR</fullName>
    </recommendedName>
    <alternativeName>
        <fullName evidence="2">Protein WAVE</fullName>
    </alternativeName>
</protein>
<dbReference type="GO" id="GO:0005856">
    <property type="term" value="C:cytoskeleton"/>
    <property type="evidence" value="ECO:0007669"/>
    <property type="project" value="UniProtKB-SubCell"/>
</dbReference>
<keyword evidence="2" id="KW-0009">Actin-binding</keyword>
<feature type="compositionally biased region" description="Polar residues" evidence="3">
    <location>
        <begin position="769"/>
        <end position="792"/>
    </location>
</feature>
<feature type="compositionally biased region" description="Basic and acidic residues" evidence="3">
    <location>
        <begin position="1313"/>
        <end position="1327"/>
    </location>
</feature>
<evidence type="ECO:0000313" key="4">
    <source>
        <dbReference type="EMBL" id="RXH99091.1"/>
    </source>
</evidence>
<dbReference type="InterPro" id="IPR028288">
    <property type="entry name" value="SCAR/WAVE_fam"/>
</dbReference>
<feature type="region of interest" description="Disordered" evidence="3">
    <location>
        <begin position="472"/>
        <end position="503"/>
    </location>
</feature>
<feature type="region of interest" description="Disordered" evidence="3">
    <location>
        <begin position="1246"/>
        <end position="1265"/>
    </location>
</feature>
<feature type="region of interest" description="Disordered" evidence="3">
    <location>
        <begin position="1185"/>
        <end position="1211"/>
    </location>
</feature>
<dbReference type="GO" id="GO:0003779">
    <property type="term" value="F:actin binding"/>
    <property type="evidence" value="ECO:0007669"/>
    <property type="project" value="UniProtKB-UniRule"/>
</dbReference>
<feature type="compositionally biased region" description="Polar residues" evidence="3">
    <location>
        <begin position="670"/>
        <end position="693"/>
    </location>
</feature>
<feature type="compositionally biased region" description="Polar residues" evidence="3">
    <location>
        <begin position="604"/>
        <end position="628"/>
    </location>
</feature>
<accession>A0A498K167</accession>
<feature type="compositionally biased region" description="Polar residues" evidence="3">
    <location>
        <begin position="736"/>
        <end position="760"/>
    </location>
</feature>
<dbReference type="PANTHER" id="PTHR12902:SF33">
    <property type="entry name" value="PROTEIN SCAR3"/>
    <property type="match status" value="1"/>
</dbReference>
<feature type="region of interest" description="Disordered" evidence="3">
    <location>
        <begin position="1313"/>
        <end position="1334"/>
    </location>
</feature>
<feature type="region of interest" description="Disordered" evidence="3">
    <location>
        <begin position="540"/>
        <end position="828"/>
    </location>
</feature>
<keyword evidence="2" id="KW-0963">Cytoplasm</keyword>
<dbReference type="Proteomes" id="UP000290289">
    <property type="component" value="Chromosome 5"/>
</dbReference>
<comment type="function">
    <text evidence="2">Involved in regulation of actin and microtubule organization. Part of a WAVE complex that activates the Arp2/3 complex.</text>
</comment>
<name>A0A498K167_MALDO</name>
<feature type="compositionally biased region" description="Polar residues" evidence="3">
    <location>
        <begin position="472"/>
        <end position="485"/>
    </location>
</feature>
<evidence type="ECO:0000256" key="2">
    <source>
        <dbReference type="RuleBase" id="RU367034"/>
    </source>
</evidence>
<evidence type="ECO:0000313" key="5">
    <source>
        <dbReference type="Proteomes" id="UP000290289"/>
    </source>
</evidence>
<dbReference type="STRING" id="3750.A0A498K167"/>
<feature type="compositionally biased region" description="Polar residues" evidence="3">
    <location>
        <begin position="582"/>
        <end position="595"/>
    </location>
</feature>
<dbReference type="Gene3D" id="1.20.5.340">
    <property type="match status" value="1"/>
</dbReference>
<sequence length="1465" mass="160248">MPLVRFQVRNEYSLGQPQLYKEVNREDPKAVLDGVAVSGLVGILRQLGDLAEFAAEVFHGLQEQVMTTASRSHKLIVRVQHIEAALPSLEKAVLAQTSHIHFAYTGGIEWHPRIRNEKNHLIYNDLPRFIMDSYEECRDPPRLDLLDKYDTGGPGSCLKRYSDPTFFKKASAIPDEENVEKVRRSRKAQRSKKKRGSQRNGDVLRGASASNRSSRMQHISPIVNGRSSSSQTASTADMALKSDLGDNSISFDSRTELGYIEYAAHPTSSMQAEEHESKESPTSKLVQHDDTIDSVSPADQTGFVGDNFPGSSLQDQVTSGSSCVNWDEKTEIVDPKCQQNGIDENTEIHPTKDDLDAHEAGAGNFRIVERMDALFVDENIVESILIRNQTDEIESEPDNFMDALNTIESESETDLDCQTKREVEHFASVVSNKEPYGVHDISLDCSGLQTTTFEFHTSTSYISFEAEVPTDLPNSALSESPTHKQMPQIDMEPSNPNHTVGTNSADIFYGSWLESVSGDSTSSGSGTTNLEDKTISSLYIPQESPADISRSNSTSPSSGATNEQDKTISSLCEAQESPADISRNNSTPSGSGTTNVKDEITSRLCESQESPADISRNNSTPSGSGTTNVKDEITSRLCESQESPADISRNNSTPSGFGTTNVKDEITSHLCESQESPADISRNNSTPSGSRTTNVKDEITSCLCESQESPADISRNDSTPSGSGTTNVKDEITSRLCESQESPADISRNNSTPSGSGTTNVKDEITSHLCESQESPADISRNNSTPSGSGTMNVKDEITSRLCESQESPAEISRNNSTPSGSGTKNVKDEITSRLCESQESPADISRNNSINFWTNGGLLGLEPSKPPDFTMPSSISQDSANRSHSETVGLSNHAYKLIVDEHECEHSPLVENAGCNDKDLSSKCSISCSENQDDGITFKKIPNGFSPTELYPKLRNLGDTMEPGTVLPVVPYGKSTSNEAIQGNEESSSRVFGLGRMLLVNGFGRKAAQAHDDGSEPASYSNAGVLDQKNEQHRVEYQAFPETSFRDQFEHGTGIDSSPSSPPLEHMKISFLPVDGIETSILKLKLSDGNQGHESVRDMFQSFQLIPEPAIALHEFGSDSDDDTFCRSSPYISDDCHSQLSESNSEQWESSETLERNNHGLYDGLCGISSEELISTSPELGGISHNATYDDGGSKSVHTENGLEHSLSDPVLDLPSFDALGPVLQQETKDDSDPKDLPGLRCSVDYTPGPPPLPPVEWRASKPPSNVTEEKQDAFEGFRHALNAELLGSITLQQPKPPVQQQQMNEDFIKPKRKQDQHLNGQKEADQALNGKGMDEKEDFLQQIRTKSFNLRRTVPAKAADTPVPTTNFKVTAILEKANAIRQVPHFPLFLYFPLPFVHSHYLHHSNQIDNLSKLIRLLGAMKVTMTIPGVTLDSIVAIPSREKQSACWLEFTNLAEAVLYICE</sequence>
<organism evidence="4 5">
    <name type="scientific">Malus domestica</name>
    <name type="common">Apple</name>
    <name type="synonym">Pyrus malus</name>
    <dbReference type="NCBI Taxonomy" id="3750"/>
    <lineage>
        <taxon>Eukaryota</taxon>
        <taxon>Viridiplantae</taxon>
        <taxon>Streptophyta</taxon>
        <taxon>Embryophyta</taxon>
        <taxon>Tracheophyta</taxon>
        <taxon>Spermatophyta</taxon>
        <taxon>Magnoliopsida</taxon>
        <taxon>eudicotyledons</taxon>
        <taxon>Gunneridae</taxon>
        <taxon>Pentapetalae</taxon>
        <taxon>rosids</taxon>
        <taxon>fabids</taxon>
        <taxon>Rosales</taxon>
        <taxon>Rosaceae</taxon>
        <taxon>Amygdaloideae</taxon>
        <taxon>Maleae</taxon>
        <taxon>Malus</taxon>
    </lineage>
</organism>
<dbReference type="GO" id="GO:2000601">
    <property type="term" value="P:positive regulation of Arp2/3 complex-mediated actin nucleation"/>
    <property type="evidence" value="ECO:0007669"/>
    <property type="project" value="TreeGrafter"/>
</dbReference>
<dbReference type="GO" id="GO:0071933">
    <property type="term" value="F:Arp2/3 complex binding"/>
    <property type="evidence" value="ECO:0007669"/>
    <property type="project" value="TreeGrafter"/>
</dbReference>
<dbReference type="Gene3D" id="6.10.280.150">
    <property type="match status" value="1"/>
</dbReference>
<feature type="compositionally biased region" description="Polar residues" evidence="3">
    <location>
        <begin position="549"/>
        <end position="572"/>
    </location>
</feature>
<dbReference type="GO" id="GO:0030036">
    <property type="term" value="P:actin cytoskeleton organization"/>
    <property type="evidence" value="ECO:0007669"/>
    <property type="project" value="UniProtKB-UniRule"/>
</dbReference>
<keyword evidence="5" id="KW-1185">Reference proteome</keyword>
<dbReference type="GO" id="GO:0034237">
    <property type="term" value="F:protein kinase A regulatory subunit binding"/>
    <property type="evidence" value="ECO:0007669"/>
    <property type="project" value="TreeGrafter"/>
</dbReference>
<dbReference type="EMBL" id="RDQH01000331">
    <property type="protein sequence ID" value="RXH99091.1"/>
    <property type="molecule type" value="Genomic_DNA"/>
</dbReference>
<comment type="similarity">
    <text evidence="1 2">Belongs to the SCAR/WAVE family.</text>
</comment>
<feature type="compositionally biased region" description="Basic residues" evidence="3">
    <location>
        <begin position="183"/>
        <end position="197"/>
    </location>
</feature>
<feature type="compositionally biased region" description="Polar residues" evidence="3">
    <location>
        <begin position="225"/>
        <end position="235"/>
    </location>
</feature>
<reference evidence="4 5" key="1">
    <citation type="submission" date="2018-10" db="EMBL/GenBank/DDBJ databases">
        <title>A high-quality apple genome assembly.</title>
        <authorList>
            <person name="Hu J."/>
        </authorList>
    </citation>
    <scope>NUCLEOTIDE SEQUENCE [LARGE SCALE GENOMIC DNA]</scope>
    <source>
        <strain evidence="5">cv. HFTH1</strain>
        <tissue evidence="4">Young leaf</tissue>
    </source>
</reference>
<evidence type="ECO:0000256" key="3">
    <source>
        <dbReference type="SAM" id="MobiDB-lite"/>
    </source>
</evidence>
<comment type="subcellular location">
    <subcellularLocation>
        <location evidence="2">Cytoplasm</location>
        <location evidence="2">Cytoskeleton</location>
    </subcellularLocation>
</comment>
<dbReference type="PANTHER" id="PTHR12902">
    <property type="entry name" value="WASP-1"/>
    <property type="match status" value="1"/>
</dbReference>
<feature type="compositionally biased region" description="Polar residues" evidence="3">
    <location>
        <begin position="716"/>
        <end position="727"/>
    </location>
</feature>
<feature type="compositionally biased region" description="Polar residues" evidence="3">
    <location>
        <begin position="802"/>
        <end position="825"/>
    </location>
</feature>
<keyword evidence="2" id="KW-0206">Cytoskeleton</keyword>